<dbReference type="EMBL" id="JAXBLV010000244">
    <property type="protein sequence ID" value="MDY3563639.1"/>
    <property type="molecule type" value="Genomic_DNA"/>
</dbReference>
<protein>
    <submittedName>
        <fullName evidence="7">Sulfatase-like hydrolase/transferase</fullName>
    </submittedName>
</protein>
<organism evidence="7 8">
    <name type="scientific">Gemmata algarum</name>
    <dbReference type="NCBI Taxonomy" id="2975278"/>
    <lineage>
        <taxon>Bacteria</taxon>
        <taxon>Pseudomonadati</taxon>
        <taxon>Planctomycetota</taxon>
        <taxon>Planctomycetia</taxon>
        <taxon>Gemmatales</taxon>
        <taxon>Gemmataceae</taxon>
        <taxon>Gemmata</taxon>
    </lineage>
</organism>
<dbReference type="InterPro" id="IPR024607">
    <property type="entry name" value="Sulfatase_CS"/>
</dbReference>
<evidence type="ECO:0000313" key="8">
    <source>
        <dbReference type="Proteomes" id="UP001272242"/>
    </source>
</evidence>
<dbReference type="CDD" id="cd16030">
    <property type="entry name" value="iduronate-2-sulfatase"/>
    <property type="match status" value="1"/>
</dbReference>
<dbReference type="Gene3D" id="3.40.720.10">
    <property type="entry name" value="Alkaline Phosphatase, subunit A"/>
    <property type="match status" value="2"/>
</dbReference>
<evidence type="ECO:0000256" key="1">
    <source>
        <dbReference type="ARBA" id="ARBA00008779"/>
    </source>
</evidence>
<dbReference type="Proteomes" id="UP001272242">
    <property type="component" value="Unassembled WGS sequence"/>
</dbReference>
<dbReference type="InterPro" id="IPR035874">
    <property type="entry name" value="IDS"/>
</dbReference>
<evidence type="ECO:0000256" key="3">
    <source>
        <dbReference type="ARBA" id="ARBA00022801"/>
    </source>
</evidence>
<feature type="domain" description="Sulfatase N-terminal" evidence="6">
    <location>
        <begin position="28"/>
        <end position="424"/>
    </location>
</feature>
<feature type="chain" id="PRO_5046826334" evidence="5">
    <location>
        <begin position="21"/>
        <end position="974"/>
    </location>
</feature>
<dbReference type="PANTHER" id="PTHR42693">
    <property type="entry name" value="ARYLSULFATASE FAMILY MEMBER"/>
    <property type="match status" value="1"/>
</dbReference>
<evidence type="ECO:0000256" key="5">
    <source>
        <dbReference type="SAM" id="SignalP"/>
    </source>
</evidence>
<dbReference type="InterPro" id="IPR050738">
    <property type="entry name" value="Sulfatase"/>
</dbReference>
<evidence type="ECO:0000259" key="6">
    <source>
        <dbReference type="Pfam" id="PF00884"/>
    </source>
</evidence>
<comment type="similarity">
    <text evidence="1">Belongs to the sulfatase family.</text>
</comment>
<dbReference type="InterPro" id="IPR017850">
    <property type="entry name" value="Alkaline_phosphatase_core_sf"/>
</dbReference>
<sequence length="974" mass="108491">MTRAALALLFLAAFGPPVRGAEAATQKPNVLLILADDLGFSDLGSYGGEIDTPNLDALAKNGLRFTQFYNTARCWPTRGSILTGYYAQQIRRDTVPGVPSGNQGTRPAWAKLLPELIAPHGYVSYHSGKWHVDGLPLKNGFTHSYSLNDHDRHFAPKKHTEDDKQLPAVDPKEGYYSSTAIADYAIKQMTGHFEKHPTKPFFEFVAFTAPHFPVQAPAADVAKYRKKYLAGWDELREARWTRMKDLGLGDTLPPIERDLGPPYAFPEAIKKLGPNELNRPLAWNDLTAEQKAFQADKMAVHAAMVDRMDREIGRILDVLKKAKQFDNTLVVFLSDNGASAEIMVRGDGHDPHAECGTGATFLSIGPGWSSLCNTPFRRHKTWVHEGGIHTPFIAHWPDGINAKGELRATPGHVADVVPTVLELAAGKPVTSPTNSAPDFAGRSLAPVFAKDGTVTRGSLWWQHEGNRALRVGDFKIVAAGKDAEWELYDLKADPTETKNIANEKAEKVRELAAAWQKEAETYYALAKKDAAPTKTNTPPAKKSKQPNVLFIAVDDLNHWVGHLGRNKQTKTPNIDRLAKMGVTFTHAYCAAPVCNPSRAALMSGLRPGSTGVYDNGQNWRPVIGKELTLTTQFLNAGYNVYGTGKIYHANVHRDGEWTDYFVGAKEKTTPHPDSKDDGVGGIKFRPLTDDSKLPDESIVDYGIKQLQAKHEKPFFLAVGLHKPHMPWNVPKQYYDLFPLDQIELPPTQKDDLKDVPAGGLKMAKPDGDHATMVKSGRWKEAVQGYLATIAYCDAQIGRLLDAYDKSPAKEDTIIVFWGDHGWHLGEKEHWRKFALWEEATRMPYIWVAPGVTTPGGVCDRTVDLMSVYPTLCGLCAVAKPKHVEGEDLLPLLRDPRAKWERPAVTTFHLNNHAVRTDRWRYIRYADGGEELYDHTKDPYEWTNVARDAKFADVKQELMKLLPTTNRPELPRNKE</sequence>
<dbReference type="PANTHER" id="PTHR42693:SF53">
    <property type="entry name" value="ENDO-4-O-SULFATASE"/>
    <property type="match status" value="1"/>
</dbReference>
<evidence type="ECO:0000256" key="4">
    <source>
        <dbReference type="ARBA" id="ARBA00022837"/>
    </source>
</evidence>
<keyword evidence="2" id="KW-0479">Metal-binding</keyword>
<dbReference type="RefSeq" id="WP_320689803.1">
    <property type="nucleotide sequence ID" value="NZ_JAXBLV010000244.1"/>
</dbReference>
<accession>A0ABU5FCW3</accession>
<dbReference type="SUPFAM" id="SSF53649">
    <property type="entry name" value="Alkaline phosphatase-like"/>
    <property type="match status" value="2"/>
</dbReference>
<keyword evidence="5" id="KW-0732">Signal</keyword>
<proteinExistence type="inferred from homology"/>
<keyword evidence="8" id="KW-1185">Reference proteome</keyword>
<feature type="domain" description="Sulfatase N-terminal" evidence="6">
    <location>
        <begin position="546"/>
        <end position="874"/>
    </location>
</feature>
<comment type="caution">
    <text evidence="7">The sequence shown here is derived from an EMBL/GenBank/DDBJ whole genome shotgun (WGS) entry which is preliminary data.</text>
</comment>
<dbReference type="InterPro" id="IPR000917">
    <property type="entry name" value="Sulfatase_N"/>
</dbReference>
<reference evidence="8" key="1">
    <citation type="journal article" date="2023" name="Mar. Drugs">
        <title>Gemmata algarum, a Novel Planctomycete Isolated from an Algal Mat, Displays Antimicrobial Activity.</title>
        <authorList>
            <person name="Kumar G."/>
            <person name="Kallscheuer N."/>
            <person name="Kashif M."/>
            <person name="Ahamad S."/>
            <person name="Jagadeeshwari U."/>
            <person name="Pannikurungottu S."/>
            <person name="Haufschild T."/>
            <person name="Kabuu M."/>
            <person name="Sasikala C."/>
            <person name="Jogler C."/>
            <person name="Ramana C."/>
        </authorList>
    </citation>
    <scope>NUCLEOTIDE SEQUENCE [LARGE SCALE GENOMIC DNA]</scope>
    <source>
        <strain evidence="8">JC673</strain>
    </source>
</reference>
<evidence type="ECO:0000313" key="7">
    <source>
        <dbReference type="EMBL" id="MDY3563639.1"/>
    </source>
</evidence>
<evidence type="ECO:0000256" key="2">
    <source>
        <dbReference type="ARBA" id="ARBA00022723"/>
    </source>
</evidence>
<dbReference type="Pfam" id="PF00884">
    <property type="entry name" value="Sulfatase"/>
    <property type="match status" value="2"/>
</dbReference>
<feature type="signal peptide" evidence="5">
    <location>
        <begin position="1"/>
        <end position="20"/>
    </location>
</feature>
<dbReference type="Gene3D" id="3.30.1120.10">
    <property type="match status" value="1"/>
</dbReference>
<name>A0ABU5FCW3_9BACT</name>
<keyword evidence="4" id="KW-0106">Calcium</keyword>
<dbReference type="PROSITE" id="PS00149">
    <property type="entry name" value="SULFATASE_2"/>
    <property type="match status" value="1"/>
</dbReference>
<keyword evidence="3" id="KW-0378">Hydrolase</keyword>
<dbReference type="CDD" id="cd16025">
    <property type="entry name" value="PAS_like"/>
    <property type="match status" value="1"/>
</dbReference>
<gene>
    <name evidence="7" type="ORF">R5W23_005255</name>
</gene>